<proteinExistence type="predicted"/>
<dbReference type="PATRIC" id="fig|381306.5.peg.541"/>
<dbReference type="InterPro" id="IPR011672">
    <property type="entry name" value="DUF1614"/>
</dbReference>
<keyword evidence="1" id="KW-0812">Transmembrane</keyword>
<evidence type="ECO:0000313" key="3">
    <source>
        <dbReference type="Proteomes" id="UP000183104"/>
    </source>
</evidence>
<keyword evidence="1" id="KW-1133">Transmembrane helix</keyword>
<dbReference type="Pfam" id="PF07758">
    <property type="entry name" value="DUF1614"/>
    <property type="match status" value="1"/>
</dbReference>
<feature type="transmembrane region" description="Helical" evidence="1">
    <location>
        <begin position="116"/>
        <end position="134"/>
    </location>
</feature>
<sequence>MPFSPLHLLLFVVLAAFLLAFIQVGVLTIAVDKLGLPMEALLVLLFGSLLGSGVNLPLFSMRAEAPPEQRVHPAYSLGLLRPQQAFRGRTLVAVNLGGCLIPVAFSVYLWNLHALSLGQVGGTVGLVAAISYLASRPVPGLGIAMPLFIAPLTAAVAALLLGGAESAPLAYIGGTLGVLIGADLLRIGDIRKMGSPLASIGGAGTFDGIYLTGIVAVLLA</sequence>
<protein>
    <submittedName>
        <fullName evidence="2">Uncharacterized membrane protein</fullName>
    </submittedName>
</protein>
<feature type="transmembrane region" description="Helical" evidence="1">
    <location>
        <begin position="40"/>
        <end position="60"/>
    </location>
</feature>
<evidence type="ECO:0000313" key="2">
    <source>
        <dbReference type="EMBL" id="SCX80459.1"/>
    </source>
</evidence>
<feature type="transmembrane region" description="Helical" evidence="1">
    <location>
        <begin position="197"/>
        <end position="219"/>
    </location>
</feature>
<keyword evidence="3" id="KW-1185">Reference proteome</keyword>
<keyword evidence="1" id="KW-0472">Membrane</keyword>
<dbReference type="RefSeq" id="WP_054966351.1">
    <property type="nucleotide sequence ID" value="NZ_FMUN01000001.1"/>
</dbReference>
<feature type="transmembrane region" description="Helical" evidence="1">
    <location>
        <begin position="141"/>
        <end position="162"/>
    </location>
</feature>
<dbReference type="AlphaFoldDB" id="A0A0P9C5K6"/>
<feature type="transmembrane region" description="Helical" evidence="1">
    <location>
        <begin position="91"/>
        <end position="110"/>
    </location>
</feature>
<accession>A0A0P9C5K6</accession>
<feature type="transmembrane region" description="Helical" evidence="1">
    <location>
        <begin position="168"/>
        <end position="185"/>
    </location>
</feature>
<reference evidence="3" key="1">
    <citation type="submission" date="2016-10" db="EMBL/GenBank/DDBJ databases">
        <authorList>
            <person name="Varghese N."/>
        </authorList>
    </citation>
    <scope>NUCLEOTIDE SEQUENCE [LARGE SCALE GENOMIC DNA]</scope>
    <source>
        <strain evidence="3">HL 19</strain>
    </source>
</reference>
<gene>
    <name evidence="2" type="ORF">SAMN05661077_0512</name>
</gene>
<dbReference type="STRING" id="381306.AN478_09460"/>
<evidence type="ECO:0000256" key="1">
    <source>
        <dbReference type="SAM" id="Phobius"/>
    </source>
</evidence>
<organism evidence="2 3">
    <name type="scientific">Thiohalorhabdus denitrificans</name>
    <dbReference type="NCBI Taxonomy" id="381306"/>
    <lineage>
        <taxon>Bacteria</taxon>
        <taxon>Pseudomonadati</taxon>
        <taxon>Pseudomonadota</taxon>
        <taxon>Gammaproteobacteria</taxon>
        <taxon>Thiohalorhabdales</taxon>
        <taxon>Thiohalorhabdaceae</taxon>
        <taxon>Thiohalorhabdus</taxon>
    </lineage>
</organism>
<dbReference type="EMBL" id="FMUN01000001">
    <property type="protein sequence ID" value="SCX80459.1"/>
    <property type="molecule type" value="Genomic_DNA"/>
</dbReference>
<name>A0A0P9C5K6_9GAMM</name>
<dbReference type="Proteomes" id="UP000183104">
    <property type="component" value="Unassembled WGS sequence"/>
</dbReference>